<proteinExistence type="predicted"/>
<dbReference type="EMBL" id="JAHXPT010000003">
    <property type="protein sequence ID" value="MBW6409443.1"/>
    <property type="molecule type" value="Genomic_DNA"/>
</dbReference>
<dbReference type="Proteomes" id="UP001519921">
    <property type="component" value="Unassembled WGS sequence"/>
</dbReference>
<evidence type="ECO:0000313" key="1">
    <source>
        <dbReference type="EMBL" id="MBW6409443.1"/>
    </source>
</evidence>
<gene>
    <name evidence="1" type="ORF">KYD98_05010</name>
</gene>
<comment type="caution">
    <text evidence="1">The sequence shown here is derived from an EMBL/GenBank/DDBJ whole genome shotgun (WGS) entry which is preliminary data.</text>
</comment>
<keyword evidence="2" id="KW-1185">Reference proteome</keyword>
<sequence length="168" mass="20387">MNLLTKKRFNNIKQEFSSGNYNLQTIRWLIAEIRNTIWDIDKEEFEKLINIPITILKQDACIEEYELWEKENKDYILKNLSYFEEKYFLDLKAKIYSEKYSINDMIETLEYINENFNELKEKYHGGIEIPLRNIEIVFKNLKLLKEDEFISNKKLFIQPIEDILNEVS</sequence>
<organism evidence="1 2">
    <name type="scientific">Clostridium weizhouense</name>
    <dbReference type="NCBI Taxonomy" id="2859781"/>
    <lineage>
        <taxon>Bacteria</taxon>
        <taxon>Bacillati</taxon>
        <taxon>Bacillota</taxon>
        <taxon>Clostridia</taxon>
        <taxon>Eubacteriales</taxon>
        <taxon>Clostridiaceae</taxon>
        <taxon>Clostridium</taxon>
    </lineage>
</organism>
<reference evidence="1 2" key="1">
    <citation type="submission" date="2021-07" db="EMBL/GenBank/DDBJ databases">
        <title>Clostridium weizhouense sp. nov., an anaerobic bacterium isolated from activated sludge of Petroleum wastewater.</title>
        <authorList>
            <person name="Li Q."/>
        </authorList>
    </citation>
    <scope>NUCLEOTIDE SEQUENCE [LARGE SCALE GENOMIC DNA]</scope>
    <source>
        <strain evidence="1 2">YB-6</strain>
    </source>
</reference>
<evidence type="ECO:0000313" key="2">
    <source>
        <dbReference type="Proteomes" id="UP001519921"/>
    </source>
</evidence>
<protein>
    <submittedName>
        <fullName evidence="1">Uncharacterized protein</fullName>
    </submittedName>
</protein>
<name>A0ABS7ALB0_9CLOT</name>
<dbReference type="RefSeq" id="WP_219778502.1">
    <property type="nucleotide sequence ID" value="NZ_JAHXPT010000003.1"/>
</dbReference>
<accession>A0ABS7ALB0</accession>